<gene>
    <name evidence="2" type="ORF">AWB79_01489</name>
</gene>
<feature type="transmembrane region" description="Helical" evidence="1">
    <location>
        <begin position="6"/>
        <end position="24"/>
    </location>
</feature>
<name>A0A157ZWJ3_9BURK</name>
<protein>
    <submittedName>
        <fullName evidence="2">Uncharacterized protein</fullName>
    </submittedName>
</protein>
<dbReference type="RefSeq" id="WP_157695709.1">
    <property type="nucleotide sequence ID" value="NZ_FCOA02000003.1"/>
</dbReference>
<dbReference type="OrthoDB" id="9133744at2"/>
<accession>A0A157ZWJ3</accession>
<dbReference type="EMBL" id="FCOA02000003">
    <property type="protein sequence ID" value="SAK49875.1"/>
    <property type="molecule type" value="Genomic_DNA"/>
</dbReference>
<dbReference type="AlphaFoldDB" id="A0A157ZWJ3"/>
<evidence type="ECO:0000313" key="2">
    <source>
        <dbReference type="EMBL" id="SAK49875.1"/>
    </source>
</evidence>
<keyword evidence="1" id="KW-0472">Membrane</keyword>
<evidence type="ECO:0000256" key="1">
    <source>
        <dbReference type="SAM" id="Phobius"/>
    </source>
</evidence>
<dbReference type="Proteomes" id="UP000054851">
    <property type="component" value="Unassembled WGS sequence"/>
</dbReference>
<proteinExistence type="predicted"/>
<reference evidence="2" key="1">
    <citation type="submission" date="2016-01" db="EMBL/GenBank/DDBJ databases">
        <authorList>
            <person name="Peeters C."/>
        </authorList>
    </citation>
    <scope>NUCLEOTIDE SEQUENCE</scope>
    <source>
        <strain evidence="2">LMG 29322</strain>
    </source>
</reference>
<organism evidence="2 3">
    <name type="scientific">Caballeronia hypogeia</name>
    <dbReference type="NCBI Taxonomy" id="1777140"/>
    <lineage>
        <taxon>Bacteria</taxon>
        <taxon>Pseudomonadati</taxon>
        <taxon>Pseudomonadota</taxon>
        <taxon>Betaproteobacteria</taxon>
        <taxon>Burkholderiales</taxon>
        <taxon>Burkholderiaceae</taxon>
        <taxon>Caballeronia</taxon>
    </lineage>
</organism>
<evidence type="ECO:0000313" key="3">
    <source>
        <dbReference type="Proteomes" id="UP000054851"/>
    </source>
</evidence>
<comment type="caution">
    <text evidence="2">The sequence shown here is derived from an EMBL/GenBank/DDBJ whole genome shotgun (WGS) entry which is preliminary data.</text>
</comment>
<keyword evidence="3" id="KW-1185">Reference proteome</keyword>
<keyword evidence="1" id="KW-1133">Transmembrane helix</keyword>
<sequence>MFDFSSIFVGLVCLATIILVLLVHDWRDEYQKRMAAREHAHRHPLHEWWRRHRH</sequence>
<keyword evidence="1" id="KW-0812">Transmembrane</keyword>